<protein>
    <recommendedName>
        <fullName evidence="2">IrrE N-terminal-like domain-containing protein</fullName>
    </recommendedName>
</protein>
<reference evidence="1" key="1">
    <citation type="submission" date="2022-03" db="EMBL/GenBank/DDBJ databases">
        <title>Sea Food Isolates.</title>
        <authorList>
            <person name="Li c."/>
        </authorList>
    </citation>
    <scope>NUCLEOTIDE SEQUENCE</scope>
    <source>
        <strain evidence="1">19MO03SA05</strain>
    </source>
</reference>
<proteinExistence type="predicted"/>
<evidence type="ECO:0008006" key="2">
    <source>
        <dbReference type="Google" id="ProtNLM"/>
    </source>
</evidence>
<evidence type="ECO:0000313" key="1">
    <source>
        <dbReference type="EMBL" id="XAG86539.1"/>
    </source>
</evidence>
<accession>A0AAU6VJE6</accession>
<dbReference type="AlphaFoldDB" id="A0AAU6VJE6"/>
<dbReference type="EMBL" id="CP095351">
    <property type="protein sequence ID" value="XAG86539.1"/>
    <property type="molecule type" value="Genomic_DNA"/>
</dbReference>
<organism evidence="1">
    <name type="scientific">bacterium 19MO03SA05</name>
    <dbReference type="NCBI Taxonomy" id="2920620"/>
    <lineage>
        <taxon>Bacteria</taxon>
    </lineage>
</organism>
<gene>
    <name evidence="1" type="ORF">MRM63_15640</name>
</gene>
<sequence>MFRKLFEDVLENENKKEDVIINELTFFSEDNCELFDFYNICHDEIISFSLSGGDYNRDLEMPGFTIFFINNGKAKAAIFINGKLHDLNENQNELCKYITLIHEIGHVNDFRKCKNINWKKRSCNLVMAEAFAEIHSLKYFSLRNDQYHRLCRKVLANRILNFENYGDIYQAILLQILKTYPQKSFFSGLLMPNKALKRDSQRAAFSLCVDFISF</sequence>
<name>A0AAU6VJE6_UNCXX</name>